<accession>A0A251TRJ4</accession>
<keyword evidence="3" id="KW-1185">Reference proteome</keyword>
<sequence length="100" mass="10987">MVRVSYPSPSSFYIFRFAQSGGVGGTTIAAETRVYVVDGGDGGCRHQSRSTQPVSQEFILDVGGSCVKREVLYAIFFAQLGTFGCIETRRCSDHPLQWSR</sequence>
<reference evidence="1 3" key="1">
    <citation type="journal article" date="2017" name="Nature">
        <title>The sunflower genome provides insights into oil metabolism, flowering and Asterid evolution.</title>
        <authorList>
            <person name="Badouin H."/>
            <person name="Gouzy J."/>
            <person name="Grassa C.J."/>
            <person name="Murat F."/>
            <person name="Staton S.E."/>
            <person name="Cottret L."/>
            <person name="Lelandais-Briere C."/>
            <person name="Owens G.L."/>
            <person name="Carrere S."/>
            <person name="Mayjonade B."/>
            <person name="Legrand L."/>
            <person name="Gill N."/>
            <person name="Kane N.C."/>
            <person name="Bowers J.E."/>
            <person name="Hubner S."/>
            <person name="Bellec A."/>
            <person name="Berard A."/>
            <person name="Berges H."/>
            <person name="Blanchet N."/>
            <person name="Boniface M.C."/>
            <person name="Brunel D."/>
            <person name="Catrice O."/>
            <person name="Chaidir N."/>
            <person name="Claudel C."/>
            <person name="Donnadieu C."/>
            <person name="Faraut T."/>
            <person name="Fievet G."/>
            <person name="Helmstetter N."/>
            <person name="King M."/>
            <person name="Knapp S.J."/>
            <person name="Lai Z."/>
            <person name="Le Paslier M.C."/>
            <person name="Lippi Y."/>
            <person name="Lorenzon L."/>
            <person name="Mandel J.R."/>
            <person name="Marage G."/>
            <person name="Marchand G."/>
            <person name="Marquand E."/>
            <person name="Bret-Mestries E."/>
            <person name="Morien E."/>
            <person name="Nambeesan S."/>
            <person name="Nguyen T."/>
            <person name="Pegot-Espagnet P."/>
            <person name="Pouilly N."/>
            <person name="Raftis F."/>
            <person name="Sallet E."/>
            <person name="Schiex T."/>
            <person name="Thomas J."/>
            <person name="Vandecasteele C."/>
            <person name="Vares D."/>
            <person name="Vear F."/>
            <person name="Vautrin S."/>
            <person name="Crespi M."/>
            <person name="Mangin B."/>
            <person name="Burke J.M."/>
            <person name="Salse J."/>
            <person name="Munos S."/>
            <person name="Vincourt P."/>
            <person name="Rieseberg L.H."/>
            <person name="Langlade N.B."/>
        </authorList>
    </citation>
    <scope>NUCLEOTIDE SEQUENCE [LARGE SCALE GENOMIC DNA]</scope>
    <source>
        <strain evidence="3">cv. SF193</strain>
        <tissue evidence="1">Leaves</tissue>
    </source>
</reference>
<gene>
    <name evidence="2" type="ORF">HannXRQ_Chr09g0241781</name>
    <name evidence="1" type="ORF">HanXRQr2_Chr09g0367581</name>
</gene>
<dbReference type="Gramene" id="mRNA:HanXRQr2_Chr09g0367581">
    <property type="protein sequence ID" value="mRNA:HanXRQr2_Chr09g0367581"/>
    <property type="gene ID" value="HanXRQr2_Chr09g0367581"/>
</dbReference>
<evidence type="ECO:0000313" key="1">
    <source>
        <dbReference type="EMBL" id="KAF5789148.1"/>
    </source>
</evidence>
<protein>
    <submittedName>
        <fullName evidence="2">Uncharacterized protein</fullName>
    </submittedName>
</protein>
<evidence type="ECO:0000313" key="2">
    <source>
        <dbReference type="EMBL" id="OTG13755.1"/>
    </source>
</evidence>
<reference evidence="1" key="3">
    <citation type="submission" date="2020-06" db="EMBL/GenBank/DDBJ databases">
        <title>Helianthus annuus Genome sequencing and assembly Release 2.</title>
        <authorList>
            <person name="Gouzy J."/>
            <person name="Langlade N."/>
            <person name="Munos S."/>
        </authorList>
    </citation>
    <scope>NUCLEOTIDE SEQUENCE</scope>
    <source>
        <tissue evidence="1">Leaves</tissue>
    </source>
</reference>
<organism evidence="2 3">
    <name type="scientific">Helianthus annuus</name>
    <name type="common">Common sunflower</name>
    <dbReference type="NCBI Taxonomy" id="4232"/>
    <lineage>
        <taxon>Eukaryota</taxon>
        <taxon>Viridiplantae</taxon>
        <taxon>Streptophyta</taxon>
        <taxon>Embryophyta</taxon>
        <taxon>Tracheophyta</taxon>
        <taxon>Spermatophyta</taxon>
        <taxon>Magnoliopsida</taxon>
        <taxon>eudicotyledons</taxon>
        <taxon>Gunneridae</taxon>
        <taxon>Pentapetalae</taxon>
        <taxon>asterids</taxon>
        <taxon>campanulids</taxon>
        <taxon>Asterales</taxon>
        <taxon>Asteraceae</taxon>
        <taxon>Asteroideae</taxon>
        <taxon>Heliantheae alliance</taxon>
        <taxon>Heliantheae</taxon>
        <taxon>Helianthus</taxon>
    </lineage>
</organism>
<proteinExistence type="predicted"/>
<evidence type="ECO:0000313" key="3">
    <source>
        <dbReference type="Proteomes" id="UP000215914"/>
    </source>
</evidence>
<dbReference type="AlphaFoldDB" id="A0A251TRJ4"/>
<dbReference type="EMBL" id="CM007898">
    <property type="protein sequence ID" value="OTG13755.1"/>
    <property type="molecule type" value="Genomic_DNA"/>
</dbReference>
<name>A0A251TRJ4_HELAN</name>
<dbReference type="InParanoid" id="A0A251TRJ4"/>
<dbReference type="Proteomes" id="UP000215914">
    <property type="component" value="Chromosome 9"/>
</dbReference>
<reference evidence="2" key="2">
    <citation type="submission" date="2017-02" db="EMBL/GenBank/DDBJ databases">
        <title>Sunflower complete genome.</title>
        <authorList>
            <person name="Langlade N."/>
            <person name="Munos S."/>
        </authorList>
    </citation>
    <scope>NUCLEOTIDE SEQUENCE [LARGE SCALE GENOMIC DNA]</scope>
    <source>
        <tissue evidence="2">Leaves</tissue>
    </source>
</reference>
<dbReference type="EMBL" id="MNCJ02000324">
    <property type="protein sequence ID" value="KAF5789148.1"/>
    <property type="molecule type" value="Genomic_DNA"/>
</dbReference>